<gene>
    <name evidence="5" type="ORF">UFOPK3402_01517</name>
</gene>
<dbReference type="PANTHER" id="PTHR30024:SF47">
    <property type="entry name" value="TAURINE-BINDING PERIPLASMIC PROTEIN"/>
    <property type="match status" value="1"/>
</dbReference>
<dbReference type="SMART" id="SM00062">
    <property type="entry name" value="PBPb"/>
    <property type="match status" value="1"/>
</dbReference>
<evidence type="ECO:0000313" key="5">
    <source>
        <dbReference type="EMBL" id="CAB4883381.1"/>
    </source>
</evidence>
<evidence type="ECO:0000256" key="3">
    <source>
        <dbReference type="ARBA" id="ARBA00022729"/>
    </source>
</evidence>
<accession>A0A6J7EMG5</accession>
<dbReference type="AlphaFoldDB" id="A0A6J7EMG5"/>
<keyword evidence="3" id="KW-0732">Signal</keyword>
<evidence type="ECO:0000259" key="4">
    <source>
        <dbReference type="SMART" id="SM00062"/>
    </source>
</evidence>
<dbReference type="InterPro" id="IPR015168">
    <property type="entry name" value="SsuA/THI5"/>
</dbReference>
<dbReference type="Pfam" id="PF09084">
    <property type="entry name" value="NMT1"/>
    <property type="match status" value="1"/>
</dbReference>
<protein>
    <submittedName>
        <fullName evidence="5">Unannotated protein</fullName>
    </submittedName>
</protein>
<dbReference type="GO" id="GO:0042597">
    <property type="term" value="C:periplasmic space"/>
    <property type="evidence" value="ECO:0007669"/>
    <property type="project" value="UniProtKB-SubCell"/>
</dbReference>
<dbReference type="EMBL" id="CAFBLS010000211">
    <property type="protein sequence ID" value="CAB4883381.1"/>
    <property type="molecule type" value="Genomic_DNA"/>
</dbReference>
<name>A0A6J7EMG5_9ZZZZ</name>
<dbReference type="PANTHER" id="PTHR30024">
    <property type="entry name" value="ALIPHATIC SULFONATES-BINDING PROTEIN-RELATED"/>
    <property type="match status" value="1"/>
</dbReference>
<reference evidence="5" key="1">
    <citation type="submission" date="2020-05" db="EMBL/GenBank/DDBJ databases">
        <authorList>
            <person name="Chiriac C."/>
            <person name="Salcher M."/>
            <person name="Ghai R."/>
            <person name="Kavagutti S V."/>
        </authorList>
    </citation>
    <scope>NUCLEOTIDE SEQUENCE</scope>
</reference>
<dbReference type="PROSITE" id="PS51257">
    <property type="entry name" value="PROKAR_LIPOPROTEIN"/>
    <property type="match status" value="1"/>
</dbReference>
<sequence length="362" mass="37430">MSRPTTRVGVRALIALGLLAIVALVVAACGSSDSSSSSAAGSGSSAEPVTLRIGYQAIPNGDSIVRQNQWLETALKDQNVTVEWTKFESGGDVNTAFLAGDLDIGLAGSSPVTKGLTEPLNIPYQVPWIFDVIGTAESLVVSNKSGITDIKGLEGKKIGAPFGSTAHFSLLAALAQAGVNPTTVDIIDLEPPDIQAAWERGDIDGAYVWLPVLADLRTTGKVLITSADLAKAGKTTADLAVVSNDFATNHSDIVQTWVDQENRAVALFNTDPAAAGKAIGDALGLTPEEALSQAKELIWLDATQQSSAEYLGTPDAPGAFAANLLDAATFLKTQDAIDAVPGIEVFQQGLNGTWAAKATSGS</sequence>
<proteinExistence type="inferred from homology"/>
<comment type="similarity">
    <text evidence="2">Belongs to the bacterial solute-binding protein SsuA/TauA family.</text>
</comment>
<comment type="subcellular location">
    <subcellularLocation>
        <location evidence="1">Periplasm</location>
    </subcellularLocation>
</comment>
<dbReference type="SUPFAM" id="SSF53850">
    <property type="entry name" value="Periplasmic binding protein-like II"/>
    <property type="match status" value="1"/>
</dbReference>
<feature type="domain" description="Solute-binding protein family 3/N-terminal" evidence="4">
    <location>
        <begin position="50"/>
        <end position="271"/>
    </location>
</feature>
<dbReference type="Gene3D" id="3.40.190.10">
    <property type="entry name" value="Periplasmic binding protein-like II"/>
    <property type="match status" value="2"/>
</dbReference>
<dbReference type="InterPro" id="IPR001638">
    <property type="entry name" value="Solute-binding_3/MltF_N"/>
</dbReference>
<dbReference type="GO" id="GO:0042918">
    <property type="term" value="P:alkanesulfonate transmembrane transport"/>
    <property type="evidence" value="ECO:0007669"/>
    <property type="project" value="TreeGrafter"/>
</dbReference>
<evidence type="ECO:0000256" key="2">
    <source>
        <dbReference type="ARBA" id="ARBA00010742"/>
    </source>
</evidence>
<evidence type="ECO:0000256" key="1">
    <source>
        <dbReference type="ARBA" id="ARBA00004418"/>
    </source>
</evidence>
<organism evidence="5">
    <name type="scientific">freshwater metagenome</name>
    <dbReference type="NCBI Taxonomy" id="449393"/>
    <lineage>
        <taxon>unclassified sequences</taxon>
        <taxon>metagenomes</taxon>
        <taxon>ecological metagenomes</taxon>
    </lineage>
</organism>